<evidence type="ECO:0000313" key="14">
    <source>
        <dbReference type="EMBL" id="WXA03937.1"/>
    </source>
</evidence>
<evidence type="ECO:0000256" key="1">
    <source>
        <dbReference type="ARBA" id="ARBA00002274"/>
    </source>
</evidence>
<dbReference type="InterPro" id="IPR003758">
    <property type="entry name" value="LpxK"/>
</dbReference>
<keyword evidence="11 13" id="KW-0443">Lipid metabolism</keyword>
<dbReference type="PANTHER" id="PTHR42724:SF1">
    <property type="entry name" value="TETRAACYLDISACCHARIDE 4'-KINASE, MITOCHONDRIAL-RELATED"/>
    <property type="match status" value="1"/>
</dbReference>
<dbReference type="HAMAP" id="MF_00409">
    <property type="entry name" value="LpxK"/>
    <property type="match status" value="1"/>
</dbReference>
<evidence type="ECO:0000256" key="7">
    <source>
        <dbReference type="ARBA" id="ARBA00022679"/>
    </source>
</evidence>
<dbReference type="EMBL" id="CP136925">
    <property type="protein sequence ID" value="WXA13642.1"/>
    <property type="molecule type" value="Genomic_DNA"/>
</dbReference>
<keyword evidence="9 13" id="KW-0418">Kinase</keyword>
<dbReference type="Proteomes" id="UP001368318">
    <property type="component" value="Chromosome"/>
</dbReference>
<dbReference type="NCBIfam" id="TIGR00682">
    <property type="entry name" value="lpxK"/>
    <property type="match status" value="1"/>
</dbReference>
<gene>
    <name evidence="13 15" type="primary">lpxK</name>
    <name evidence="15" type="ORF">R3L15_01950</name>
    <name evidence="14" type="ORF">R3L16_05445</name>
</gene>
<protein>
    <recommendedName>
        <fullName evidence="4 13">Tetraacyldisaccharide 4'-kinase</fullName>
        <ecNumber evidence="3 13">2.7.1.130</ecNumber>
    </recommendedName>
    <alternativeName>
        <fullName evidence="12 13">Lipid A 4'-kinase</fullName>
    </alternativeName>
</protein>
<dbReference type="PANTHER" id="PTHR42724">
    <property type="entry name" value="TETRAACYLDISACCHARIDE 4'-KINASE"/>
    <property type="match status" value="1"/>
</dbReference>
<comment type="catalytic activity">
    <reaction evidence="13">
        <text>a lipid A disaccharide + ATP = a lipid IVA + ADP + H(+)</text>
        <dbReference type="Rhea" id="RHEA:67840"/>
        <dbReference type="ChEBI" id="CHEBI:15378"/>
        <dbReference type="ChEBI" id="CHEBI:30616"/>
        <dbReference type="ChEBI" id="CHEBI:176343"/>
        <dbReference type="ChEBI" id="CHEBI:176425"/>
        <dbReference type="ChEBI" id="CHEBI:456216"/>
        <dbReference type="EC" id="2.7.1.130"/>
    </reaction>
</comment>
<comment type="similarity">
    <text evidence="13">Belongs to the LpxK family.</text>
</comment>
<dbReference type="Pfam" id="PF02606">
    <property type="entry name" value="LpxK"/>
    <property type="match status" value="1"/>
</dbReference>
<keyword evidence="5 13" id="KW-0444">Lipid biosynthesis</keyword>
<dbReference type="SUPFAM" id="SSF52540">
    <property type="entry name" value="P-loop containing nucleoside triphosphate hydrolases"/>
    <property type="match status" value="1"/>
</dbReference>
<evidence type="ECO:0000256" key="4">
    <source>
        <dbReference type="ARBA" id="ARBA00016436"/>
    </source>
</evidence>
<dbReference type="InterPro" id="IPR027417">
    <property type="entry name" value="P-loop_NTPase"/>
</dbReference>
<evidence type="ECO:0000256" key="9">
    <source>
        <dbReference type="ARBA" id="ARBA00022777"/>
    </source>
</evidence>
<dbReference type="GO" id="GO:0009029">
    <property type="term" value="F:lipid-A 4'-kinase activity"/>
    <property type="evidence" value="ECO:0007669"/>
    <property type="project" value="UniProtKB-UniRule"/>
</dbReference>
<evidence type="ECO:0000256" key="12">
    <source>
        <dbReference type="ARBA" id="ARBA00029757"/>
    </source>
</evidence>
<dbReference type="RefSeq" id="WP_338732922.1">
    <property type="nucleotide sequence ID" value="NZ_CP136924.1"/>
</dbReference>
<keyword evidence="8 13" id="KW-0547">Nucleotide-binding</keyword>
<evidence type="ECO:0000313" key="16">
    <source>
        <dbReference type="Proteomes" id="UP001368318"/>
    </source>
</evidence>
<keyword evidence="16" id="KW-1185">Reference proteome</keyword>
<evidence type="ECO:0000313" key="15">
    <source>
        <dbReference type="EMBL" id="WXA13642.1"/>
    </source>
</evidence>
<dbReference type="GO" id="GO:0005524">
    <property type="term" value="F:ATP binding"/>
    <property type="evidence" value="ECO:0007669"/>
    <property type="project" value="UniProtKB-UniRule"/>
</dbReference>
<sequence>MKLLRILLFPIVPIYYLVTWLRNLFYDLGWKKSTSFSFPVICVGNLSTGGTGKTPMIEYLVTLLKQEYKLATLSRGYGRKTSGFKLADKQDTAKTLGDEPFQFYNKFKETISVAVDSNRVRGINKLMAFQHPDVVLLDDAFQHRKVKAGLNILLTTYNDLYINDFVLPTGNLREPKTGAKRADIIVVTKCPDNLLEEERRRITGMLQPKAHQQVCFSYITYSKYVFTETDNMLLADLESFTLVTGIANPKPLLNVLNEKGLHFNHMRFKDHHAFSDKDVAKIIEENKVIVTTEKDYMRLLEFKVLKGRLYYLPIEIGFYNAPTFNQIVKNFVANV</sequence>
<proteinExistence type="inferred from homology"/>
<accession>A0AAU6P7R8</accession>
<name>A0AAU6P7R8_9FLAO</name>
<evidence type="ECO:0000256" key="5">
    <source>
        <dbReference type="ARBA" id="ARBA00022516"/>
    </source>
</evidence>
<keyword evidence="7 13" id="KW-0808">Transferase</keyword>
<dbReference type="EC" id="2.7.1.130" evidence="3 13"/>
<evidence type="ECO:0000256" key="10">
    <source>
        <dbReference type="ARBA" id="ARBA00022840"/>
    </source>
</evidence>
<evidence type="ECO:0000256" key="8">
    <source>
        <dbReference type="ARBA" id="ARBA00022741"/>
    </source>
</evidence>
<feature type="binding site" evidence="13">
    <location>
        <begin position="47"/>
        <end position="54"/>
    </location>
    <ligand>
        <name>ATP</name>
        <dbReference type="ChEBI" id="CHEBI:30616"/>
    </ligand>
</feature>
<dbReference type="AlphaFoldDB" id="A0AAU6P7R8"/>
<keyword evidence="6 13" id="KW-0441">Lipid A biosynthesis</keyword>
<evidence type="ECO:0000256" key="11">
    <source>
        <dbReference type="ARBA" id="ARBA00023098"/>
    </source>
</evidence>
<evidence type="ECO:0000256" key="13">
    <source>
        <dbReference type="HAMAP-Rule" id="MF_00409"/>
    </source>
</evidence>
<dbReference type="KEGG" id="mcaa:R3L15_01950"/>
<dbReference type="GO" id="GO:0009245">
    <property type="term" value="P:lipid A biosynthetic process"/>
    <property type="evidence" value="ECO:0007669"/>
    <property type="project" value="UniProtKB-UniRule"/>
</dbReference>
<comment type="pathway">
    <text evidence="2 13">Glycolipid biosynthesis; lipid IV(A) biosynthesis; lipid IV(A) from (3R)-3-hydroxytetradecanoyl-[acyl-carrier-protein] and UDP-N-acetyl-alpha-D-glucosamine: step 6/6.</text>
</comment>
<comment type="function">
    <text evidence="1 13">Transfers the gamma-phosphate of ATP to the 4'-position of a tetraacyldisaccharide 1-phosphate intermediate (termed DS-1-P) to form tetraacyldisaccharide 1,4'-bis-phosphate (lipid IVA).</text>
</comment>
<keyword evidence="10 13" id="KW-0067">ATP-binding</keyword>
<reference evidence="15 16" key="1">
    <citation type="submission" date="2023-10" db="EMBL/GenBank/DDBJ databases">
        <title>Culture-based analysis of two novel bacteria associated with mangrove crab gills.</title>
        <authorList>
            <person name="Yang X."/>
            <person name="Garuglieri E."/>
            <person name="Van Goethem M.W."/>
            <person name="Fusi M."/>
            <person name="Marasco R."/>
            <person name="Daffonchio D.G."/>
        </authorList>
    </citation>
    <scope>NUCLEOTIDE SEQUENCE</scope>
    <source>
        <strain evidence="15">UG2-1</strain>
        <strain evidence="14">UG2-2</strain>
        <strain evidence="16">UG2_2</strain>
    </source>
</reference>
<evidence type="ECO:0000256" key="2">
    <source>
        <dbReference type="ARBA" id="ARBA00004870"/>
    </source>
</evidence>
<organism evidence="15">
    <name type="scientific">Mangrovimonas cancribranchiae</name>
    <dbReference type="NCBI Taxonomy" id="3080055"/>
    <lineage>
        <taxon>Bacteria</taxon>
        <taxon>Pseudomonadati</taxon>
        <taxon>Bacteroidota</taxon>
        <taxon>Flavobacteriia</taxon>
        <taxon>Flavobacteriales</taxon>
        <taxon>Flavobacteriaceae</taxon>
        <taxon>Mangrovimonas</taxon>
    </lineage>
</organism>
<dbReference type="EMBL" id="CP136924">
    <property type="protein sequence ID" value="WXA03937.1"/>
    <property type="molecule type" value="Genomic_DNA"/>
</dbReference>
<evidence type="ECO:0000256" key="6">
    <source>
        <dbReference type="ARBA" id="ARBA00022556"/>
    </source>
</evidence>
<dbReference type="GO" id="GO:0005886">
    <property type="term" value="C:plasma membrane"/>
    <property type="evidence" value="ECO:0007669"/>
    <property type="project" value="TreeGrafter"/>
</dbReference>
<evidence type="ECO:0000256" key="3">
    <source>
        <dbReference type="ARBA" id="ARBA00012071"/>
    </source>
</evidence>